<proteinExistence type="predicted"/>
<organism evidence="1">
    <name type="scientific">Lepeophtheirus salmonis</name>
    <name type="common">Salmon louse</name>
    <name type="synonym">Caligus salmonis</name>
    <dbReference type="NCBI Taxonomy" id="72036"/>
    <lineage>
        <taxon>Eukaryota</taxon>
        <taxon>Metazoa</taxon>
        <taxon>Ecdysozoa</taxon>
        <taxon>Arthropoda</taxon>
        <taxon>Crustacea</taxon>
        <taxon>Multicrustacea</taxon>
        <taxon>Hexanauplia</taxon>
        <taxon>Copepoda</taxon>
        <taxon>Siphonostomatoida</taxon>
        <taxon>Caligidae</taxon>
        <taxon>Lepeophtheirus</taxon>
    </lineage>
</organism>
<reference evidence="1" key="1">
    <citation type="submission" date="2014-05" db="EMBL/GenBank/DDBJ databases">
        <authorList>
            <person name="Chronopoulou M."/>
        </authorList>
    </citation>
    <scope>NUCLEOTIDE SEQUENCE</scope>
    <source>
        <tissue evidence="1">Whole organism</tissue>
    </source>
</reference>
<sequence length="56" mass="6292">MKNQEAGEVQANPHMDQGKWVNCAQTMVLRAVASDIKKIPPFLFQGWTENRHGGLL</sequence>
<protein>
    <submittedName>
        <fullName evidence="1">Uncharacterized protein</fullName>
    </submittedName>
</protein>
<dbReference type="AlphaFoldDB" id="A0A0K2T481"/>
<name>A0A0K2T481_LEPSM</name>
<accession>A0A0K2T481</accession>
<dbReference type="EMBL" id="HACA01003508">
    <property type="protein sequence ID" value="CDW20869.1"/>
    <property type="molecule type" value="Transcribed_RNA"/>
</dbReference>
<evidence type="ECO:0000313" key="1">
    <source>
        <dbReference type="EMBL" id="CDW20869.1"/>
    </source>
</evidence>